<dbReference type="Proteomes" id="UP000185696">
    <property type="component" value="Unassembled WGS sequence"/>
</dbReference>
<sequence>MSSRTRVPAVVAVLLTLVTACSERANPTEPAGPADPTTSAGQEDPLYTGETESFSASWAVQNDCPTTVMIRFSDDGPELTTVGPDEDAERPMLISWNPPCHGLNQQIDFDGNPVARTTGSPDAAACQHAAEQSRGDGSAVRAVAVEDLAAGDVFCEYARYSARVIRMTVTDVSAEDPLHIDWEFTAWAVDPAPTPEPGDARYTDEPFTFDDSACARGWVSLGGDVPTVQYHTGTKPSMSGGDVDYFPACRFGDGKIRFSNHTVPVDGALDRSACRDAATGSSDHSPEIPLPDLRAGSFYCQYLSDIDRIVLLEVVTVDGSTVEWNATAWDE</sequence>
<evidence type="ECO:0000256" key="2">
    <source>
        <dbReference type="SAM" id="SignalP"/>
    </source>
</evidence>
<dbReference type="OrthoDB" id="10012025at2"/>
<protein>
    <recommendedName>
        <fullName evidence="5">Lipoprotein</fullName>
    </recommendedName>
</protein>
<feature type="signal peptide" evidence="2">
    <location>
        <begin position="1"/>
        <end position="25"/>
    </location>
</feature>
<dbReference type="RefSeq" id="WP_075138246.1">
    <property type="nucleotide sequence ID" value="NZ_MSIF01000039.1"/>
</dbReference>
<organism evidence="3 4">
    <name type="scientific">Actinophytocola xinjiangensis</name>
    <dbReference type="NCBI Taxonomy" id="485602"/>
    <lineage>
        <taxon>Bacteria</taxon>
        <taxon>Bacillati</taxon>
        <taxon>Actinomycetota</taxon>
        <taxon>Actinomycetes</taxon>
        <taxon>Pseudonocardiales</taxon>
        <taxon>Pseudonocardiaceae</taxon>
    </lineage>
</organism>
<keyword evidence="2" id="KW-0732">Signal</keyword>
<dbReference type="PROSITE" id="PS51257">
    <property type="entry name" value="PROKAR_LIPOPROTEIN"/>
    <property type="match status" value="1"/>
</dbReference>
<feature type="region of interest" description="Disordered" evidence="1">
    <location>
        <begin position="24"/>
        <end position="48"/>
    </location>
</feature>
<evidence type="ECO:0000256" key="1">
    <source>
        <dbReference type="SAM" id="MobiDB-lite"/>
    </source>
</evidence>
<evidence type="ECO:0000313" key="4">
    <source>
        <dbReference type="Proteomes" id="UP000185696"/>
    </source>
</evidence>
<evidence type="ECO:0000313" key="3">
    <source>
        <dbReference type="EMBL" id="OLF04733.1"/>
    </source>
</evidence>
<evidence type="ECO:0008006" key="5">
    <source>
        <dbReference type="Google" id="ProtNLM"/>
    </source>
</evidence>
<feature type="chain" id="PRO_5030514341" description="Lipoprotein" evidence="2">
    <location>
        <begin position="26"/>
        <end position="331"/>
    </location>
</feature>
<dbReference type="EMBL" id="MSIF01000039">
    <property type="protein sequence ID" value="OLF04733.1"/>
    <property type="molecule type" value="Genomic_DNA"/>
</dbReference>
<dbReference type="AlphaFoldDB" id="A0A7Z0WE01"/>
<comment type="caution">
    <text evidence="3">The sequence shown here is derived from an EMBL/GenBank/DDBJ whole genome shotgun (WGS) entry which is preliminary data.</text>
</comment>
<proteinExistence type="predicted"/>
<name>A0A7Z0WE01_9PSEU</name>
<reference evidence="3 4" key="1">
    <citation type="submission" date="2016-12" db="EMBL/GenBank/DDBJ databases">
        <title>The draft genome sequence of Actinophytocola xinjiangensis.</title>
        <authorList>
            <person name="Wang W."/>
            <person name="Yuan L."/>
        </authorList>
    </citation>
    <scope>NUCLEOTIDE SEQUENCE [LARGE SCALE GENOMIC DNA]</scope>
    <source>
        <strain evidence="3 4">CGMCC 4.4663</strain>
    </source>
</reference>
<gene>
    <name evidence="3" type="ORF">BLA60_39650</name>
</gene>
<keyword evidence="4" id="KW-1185">Reference proteome</keyword>
<accession>A0A7Z0WE01</accession>